<gene>
    <name evidence="1" type="ORF">L195_g055934</name>
</gene>
<protein>
    <submittedName>
        <fullName evidence="1">Uncharacterized protein</fullName>
    </submittedName>
</protein>
<sequence>GKSWYLNDPLVIHLTYLGSTKELLFTPDPEKIIRENRNARNLALQQSQQTHKPWDPRPMGDDQMKGNVLGNRFINTFINAAEF</sequence>
<reference evidence="1 2" key="1">
    <citation type="journal article" date="2014" name="Am. J. Bot.">
        <title>Genome assembly and annotation for red clover (Trifolium pratense; Fabaceae).</title>
        <authorList>
            <person name="Istvanek J."/>
            <person name="Jaros M."/>
            <person name="Krenek A."/>
            <person name="Repkova J."/>
        </authorList>
    </citation>
    <scope>NUCLEOTIDE SEQUENCE [LARGE SCALE GENOMIC DNA]</scope>
    <source>
        <strain evidence="2">cv. Tatra</strain>
        <tissue evidence="1">Young leaves</tissue>
    </source>
</reference>
<reference evidence="1 2" key="2">
    <citation type="journal article" date="2017" name="Front. Plant Sci.">
        <title>Gene Classification and Mining of Molecular Markers Useful in Red Clover (Trifolium pratense) Breeding.</title>
        <authorList>
            <person name="Istvanek J."/>
            <person name="Dluhosova J."/>
            <person name="Dluhos P."/>
            <person name="Patkova L."/>
            <person name="Nedelnik J."/>
            <person name="Repkova J."/>
        </authorList>
    </citation>
    <scope>NUCLEOTIDE SEQUENCE [LARGE SCALE GENOMIC DNA]</scope>
    <source>
        <strain evidence="2">cv. Tatra</strain>
        <tissue evidence="1">Young leaves</tissue>
    </source>
</reference>
<proteinExistence type="predicted"/>
<dbReference type="EMBL" id="ASHM01103837">
    <property type="protein sequence ID" value="PNX68009.1"/>
    <property type="molecule type" value="Genomic_DNA"/>
</dbReference>
<dbReference type="Proteomes" id="UP000236291">
    <property type="component" value="Unassembled WGS sequence"/>
</dbReference>
<organism evidence="1 2">
    <name type="scientific">Trifolium pratense</name>
    <name type="common">Red clover</name>
    <dbReference type="NCBI Taxonomy" id="57577"/>
    <lineage>
        <taxon>Eukaryota</taxon>
        <taxon>Viridiplantae</taxon>
        <taxon>Streptophyta</taxon>
        <taxon>Embryophyta</taxon>
        <taxon>Tracheophyta</taxon>
        <taxon>Spermatophyta</taxon>
        <taxon>Magnoliopsida</taxon>
        <taxon>eudicotyledons</taxon>
        <taxon>Gunneridae</taxon>
        <taxon>Pentapetalae</taxon>
        <taxon>rosids</taxon>
        <taxon>fabids</taxon>
        <taxon>Fabales</taxon>
        <taxon>Fabaceae</taxon>
        <taxon>Papilionoideae</taxon>
        <taxon>50 kb inversion clade</taxon>
        <taxon>NPAAA clade</taxon>
        <taxon>Hologalegina</taxon>
        <taxon>IRL clade</taxon>
        <taxon>Trifolieae</taxon>
        <taxon>Trifolium</taxon>
    </lineage>
</organism>
<dbReference type="AlphaFoldDB" id="A0A2K3KP15"/>
<evidence type="ECO:0000313" key="2">
    <source>
        <dbReference type="Proteomes" id="UP000236291"/>
    </source>
</evidence>
<accession>A0A2K3KP15</accession>
<feature type="non-terminal residue" evidence="1">
    <location>
        <position position="1"/>
    </location>
</feature>
<evidence type="ECO:0000313" key="1">
    <source>
        <dbReference type="EMBL" id="PNX68009.1"/>
    </source>
</evidence>
<comment type="caution">
    <text evidence="1">The sequence shown here is derived from an EMBL/GenBank/DDBJ whole genome shotgun (WGS) entry which is preliminary data.</text>
</comment>
<name>A0A2K3KP15_TRIPR</name>